<name>A0A368H7X1_ANCCA</name>
<dbReference type="PROSITE" id="PS51885">
    <property type="entry name" value="NEPRILYSIN"/>
    <property type="match status" value="1"/>
</dbReference>
<dbReference type="GO" id="GO:0004222">
    <property type="term" value="F:metalloendopeptidase activity"/>
    <property type="evidence" value="ECO:0007669"/>
    <property type="project" value="InterPro"/>
</dbReference>
<organism evidence="1 2">
    <name type="scientific">Ancylostoma caninum</name>
    <name type="common">Dog hookworm</name>
    <dbReference type="NCBI Taxonomy" id="29170"/>
    <lineage>
        <taxon>Eukaryota</taxon>
        <taxon>Metazoa</taxon>
        <taxon>Ecdysozoa</taxon>
        <taxon>Nematoda</taxon>
        <taxon>Chromadorea</taxon>
        <taxon>Rhabditida</taxon>
        <taxon>Rhabditina</taxon>
        <taxon>Rhabditomorpha</taxon>
        <taxon>Strongyloidea</taxon>
        <taxon>Ancylostomatidae</taxon>
        <taxon>Ancylostomatinae</taxon>
        <taxon>Ancylostoma</taxon>
    </lineage>
</organism>
<sequence>MRLIKISSNCCRIQRRTTGMHHKVIPPFSQKMIYYQGMKSLQLFLLALRIEAIYAIYRIETPVETNIIVSNLPEFAAIFHCESEMPLNPKNRCSVW</sequence>
<protein>
    <recommendedName>
        <fullName evidence="3">Peptidase M13 C-terminal domain-containing protein</fullName>
    </recommendedName>
</protein>
<dbReference type="AlphaFoldDB" id="A0A368H7X1"/>
<comment type="caution">
    <text evidence="1">The sequence shown here is derived from an EMBL/GenBank/DDBJ whole genome shotgun (WGS) entry which is preliminary data.</text>
</comment>
<dbReference type="EMBL" id="JOJR01000005">
    <property type="protein sequence ID" value="RCN52703.1"/>
    <property type="molecule type" value="Genomic_DNA"/>
</dbReference>
<dbReference type="Proteomes" id="UP000252519">
    <property type="component" value="Unassembled WGS sequence"/>
</dbReference>
<reference evidence="1 2" key="1">
    <citation type="submission" date="2014-10" db="EMBL/GenBank/DDBJ databases">
        <title>Draft genome of the hookworm Ancylostoma caninum.</title>
        <authorList>
            <person name="Mitreva M."/>
        </authorList>
    </citation>
    <scope>NUCLEOTIDE SEQUENCE [LARGE SCALE GENOMIC DNA]</scope>
    <source>
        <strain evidence="1 2">Baltimore</strain>
    </source>
</reference>
<dbReference type="SUPFAM" id="SSF55486">
    <property type="entry name" value="Metalloproteases ('zincins'), catalytic domain"/>
    <property type="match status" value="1"/>
</dbReference>
<dbReference type="InterPro" id="IPR024079">
    <property type="entry name" value="MetalloPept_cat_dom_sf"/>
</dbReference>
<accession>A0A368H7X1</accession>
<dbReference type="Gene3D" id="3.40.390.10">
    <property type="entry name" value="Collagenase (Catalytic Domain)"/>
    <property type="match status" value="1"/>
</dbReference>
<dbReference type="OrthoDB" id="7995352at2759"/>
<evidence type="ECO:0008006" key="3">
    <source>
        <dbReference type="Google" id="ProtNLM"/>
    </source>
</evidence>
<keyword evidence="2" id="KW-1185">Reference proteome</keyword>
<gene>
    <name evidence="1" type="ORF">ANCCAN_01079</name>
</gene>
<dbReference type="InterPro" id="IPR000718">
    <property type="entry name" value="Peptidase_M13"/>
</dbReference>
<evidence type="ECO:0000313" key="2">
    <source>
        <dbReference type="Proteomes" id="UP000252519"/>
    </source>
</evidence>
<evidence type="ECO:0000313" key="1">
    <source>
        <dbReference type="EMBL" id="RCN52703.1"/>
    </source>
</evidence>
<proteinExistence type="predicted"/>
<dbReference type="GO" id="GO:0006508">
    <property type="term" value="P:proteolysis"/>
    <property type="evidence" value="ECO:0007669"/>
    <property type="project" value="InterPro"/>
</dbReference>